<keyword evidence="2" id="KW-1185">Reference proteome</keyword>
<dbReference type="AlphaFoldDB" id="A0A4E0QXY4"/>
<reference evidence="1 2" key="1">
    <citation type="journal article" date="2016" name="Front. Microbiol.">
        <title>Single-Cell (Meta-)Genomics of a Dimorphic Candidatus Thiomargarita nelsonii Reveals Genomic Plasticity.</title>
        <authorList>
            <person name="Flood B.E."/>
            <person name="Fliss P."/>
            <person name="Jones D.S."/>
            <person name="Dick G.J."/>
            <person name="Jain S."/>
            <person name="Kaster A.K."/>
            <person name="Winkel M."/>
            <person name="Mussmann M."/>
            <person name="Bailey J."/>
        </authorList>
    </citation>
    <scope>NUCLEOTIDE SEQUENCE [LARGE SCALE GENOMIC DNA]</scope>
    <source>
        <strain evidence="1">Hydrate Ridge</strain>
    </source>
</reference>
<evidence type="ECO:0000313" key="1">
    <source>
        <dbReference type="EMBL" id="TGO02242.1"/>
    </source>
</evidence>
<comment type="caution">
    <text evidence="1">The sequence shown here is derived from an EMBL/GenBank/DDBJ whole genome shotgun (WGS) entry which is preliminary data.</text>
</comment>
<protein>
    <submittedName>
        <fullName evidence="1">Uncharacterized protein</fullName>
    </submittedName>
</protein>
<evidence type="ECO:0000313" key="2">
    <source>
        <dbReference type="Proteomes" id="UP000030428"/>
    </source>
</evidence>
<proteinExistence type="predicted"/>
<name>A0A4E0QXY4_9GAMM</name>
<sequence length="127" mass="14620">FYQSGENAIAQVLSNGEGDVITNFPRSINVGNCWRYNTVSLKIASVKSMETAMNLLRTVKQDITIWSSVYNLSERSVWSCIENDYKNIHKFSLNKIREGYSSLDFATLRIPLLDIREQVRQHLYQPA</sequence>
<dbReference type="EMBL" id="JSZA02000179">
    <property type="protein sequence ID" value="TGO02242.1"/>
    <property type="molecule type" value="Genomic_DNA"/>
</dbReference>
<gene>
    <name evidence="1" type="ORF">PN36_28065</name>
</gene>
<organism evidence="1 2">
    <name type="scientific">Candidatus Thiomargarita nelsonii</name>
    <dbReference type="NCBI Taxonomy" id="1003181"/>
    <lineage>
        <taxon>Bacteria</taxon>
        <taxon>Pseudomonadati</taxon>
        <taxon>Pseudomonadota</taxon>
        <taxon>Gammaproteobacteria</taxon>
        <taxon>Thiotrichales</taxon>
        <taxon>Thiotrichaceae</taxon>
        <taxon>Thiomargarita</taxon>
    </lineage>
</organism>
<accession>A0A4E0QXY4</accession>
<dbReference type="Proteomes" id="UP000030428">
    <property type="component" value="Unassembled WGS sequence"/>
</dbReference>
<feature type="non-terminal residue" evidence="1">
    <location>
        <position position="1"/>
    </location>
</feature>